<dbReference type="GO" id="GO:0005829">
    <property type="term" value="C:cytosol"/>
    <property type="evidence" value="ECO:0007669"/>
    <property type="project" value="TreeGrafter"/>
</dbReference>
<evidence type="ECO:0000256" key="1">
    <source>
        <dbReference type="ARBA" id="ARBA00004496"/>
    </source>
</evidence>
<evidence type="ECO:0000256" key="6">
    <source>
        <dbReference type="ARBA" id="ARBA00022598"/>
    </source>
</evidence>
<evidence type="ECO:0000256" key="3">
    <source>
        <dbReference type="ARBA" id="ARBA00012841"/>
    </source>
</evidence>
<accession>A0A238FDH5</accession>
<feature type="domain" description="Aminoacyl-transfer RNA synthetases class-II family profile" evidence="14">
    <location>
        <begin position="357"/>
        <end position="661"/>
    </location>
</feature>
<keyword evidence="16" id="KW-1185">Reference proteome</keyword>
<dbReference type="Pfam" id="PF00152">
    <property type="entry name" value="tRNA-synt_2"/>
    <property type="match status" value="1"/>
</dbReference>
<keyword evidence="7" id="KW-0547">Nucleotide-binding</keyword>
<evidence type="ECO:0000256" key="2">
    <source>
        <dbReference type="ARBA" id="ARBA00005312"/>
    </source>
</evidence>
<dbReference type="InterPro" id="IPR006195">
    <property type="entry name" value="aa-tRNA-synth_II"/>
</dbReference>
<dbReference type="InterPro" id="IPR004364">
    <property type="entry name" value="Aa-tRNA-synt_II"/>
</dbReference>
<sequence length="669" mass="74501">MHLARSLLPQLRLRTRTLLQTPLVYTHINTPYRPSSLRVAPFSMSQASQNETPGSRGIVETIVDAINPSQQGAEGSSAPAPATGGAQDGFAASVEQPRVNMLTTPQVTFVSRENGELETKSEMKKRIKAEQKEKEKAEKAAAREKKEAEDRAAKAAADADYSPDKYGKLPLNTSQDRSRKSERYSKLHEQEDAERTSLPPTFAGKERIDLGTLTAADAGKKVLFRARLQTSRTQGAKMNFLVLRQQQHTIQALIQVEPELVSKPMVRWTESINAESIVLVEGTVQKPLESVKSCTVSDAEIKISQIHTISEAPNVLPFSIADAMRTADSVEGPTVALDTRLDNRVLDLRTITNQAVFKIQSGVCQLFRDYLINKNFVEIHTPKLQGAATESGASVFKVSYFKGNAFLAQSPQLGKQMCIAGDMERVFEIAPVFRAEDSNTHRHMTEFMGLDLEMAFEEHYHEVMETIDGMLKAIFSGLQQKYANEISIVQKQFPHDDFTFLPETLVLKYTDAIKILQEAGVQQGTPPAPIGDYDDMSTTTEKALGVLVKEKYGTDYYIIDKFPLELRPFYTMPDAEDPKLSNSYDFFMRGEEILSGAQRVHDASLLEDRMRAVGIDPNDMKAYVDAFRLGAPPHAGGGIGLERVVMLFLKLNNIRRASLFPRDPKRLNP</sequence>
<protein>
    <recommendedName>
        <fullName evidence="4">Aspartate--tRNA ligase, cytoplasmic</fullName>
        <ecNumber evidence="3">6.1.1.12</ecNumber>
    </recommendedName>
    <alternativeName>
        <fullName evidence="11">Aspartyl-tRNA synthetase</fullName>
    </alternativeName>
</protein>
<evidence type="ECO:0000256" key="8">
    <source>
        <dbReference type="ARBA" id="ARBA00022840"/>
    </source>
</evidence>
<dbReference type="Gene3D" id="2.40.50.140">
    <property type="entry name" value="Nucleic acid-binding proteins"/>
    <property type="match status" value="1"/>
</dbReference>
<feature type="compositionally biased region" description="Basic and acidic residues" evidence="13">
    <location>
        <begin position="176"/>
        <end position="195"/>
    </location>
</feature>
<dbReference type="FunFam" id="2.40.50.140:FF:000132">
    <property type="entry name" value="Aspartyl-tRNA synthetase, cytoplasmic"/>
    <property type="match status" value="1"/>
</dbReference>
<gene>
    <name evidence="15" type="ORF">BQ2448_3591</name>
</gene>
<evidence type="ECO:0000256" key="9">
    <source>
        <dbReference type="ARBA" id="ARBA00022917"/>
    </source>
</evidence>
<dbReference type="SUPFAM" id="SSF55681">
    <property type="entry name" value="Class II aaRS and biotin synthetases"/>
    <property type="match status" value="1"/>
</dbReference>
<feature type="compositionally biased region" description="Low complexity" evidence="13">
    <location>
        <begin position="72"/>
        <end position="85"/>
    </location>
</feature>
<reference evidence="16" key="1">
    <citation type="submission" date="2016-09" db="EMBL/GenBank/DDBJ databases">
        <authorList>
            <person name="Jeantristanb JTB J.-T."/>
            <person name="Ricardo R."/>
        </authorList>
    </citation>
    <scope>NUCLEOTIDE SEQUENCE [LARGE SCALE GENOMIC DNA]</scope>
</reference>
<dbReference type="PRINTS" id="PR01042">
    <property type="entry name" value="TRNASYNTHASP"/>
</dbReference>
<dbReference type="EMBL" id="FMSP01000006">
    <property type="protein sequence ID" value="SCV70829.1"/>
    <property type="molecule type" value="Genomic_DNA"/>
</dbReference>
<keyword evidence="8" id="KW-0067">ATP-binding</keyword>
<dbReference type="NCBIfam" id="NF003483">
    <property type="entry name" value="PRK05159.1"/>
    <property type="match status" value="1"/>
</dbReference>
<dbReference type="PROSITE" id="PS50862">
    <property type="entry name" value="AA_TRNA_LIGASE_II"/>
    <property type="match status" value="1"/>
</dbReference>
<dbReference type="GO" id="GO:0017101">
    <property type="term" value="C:aminoacyl-tRNA synthetase multienzyme complex"/>
    <property type="evidence" value="ECO:0007669"/>
    <property type="project" value="TreeGrafter"/>
</dbReference>
<feature type="region of interest" description="Disordered" evidence="13">
    <location>
        <begin position="69"/>
        <end position="88"/>
    </location>
</feature>
<dbReference type="CDD" id="cd00776">
    <property type="entry name" value="AsxRS_core"/>
    <property type="match status" value="1"/>
</dbReference>
<feature type="compositionally biased region" description="Basic and acidic residues" evidence="13">
    <location>
        <begin position="113"/>
        <end position="153"/>
    </location>
</feature>
<dbReference type="InterPro" id="IPR012340">
    <property type="entry name" value="NA-bd_OB-fold"/>
</dbReference>
<evidence type="ECO:0000256" key="5">
    <source>
        <dbReference type="ARBA" id="ARBA00022490"/>
    </source>
</evidence>
<keyword evidence="10" id="KW-0030">Aminoacyl-tRNA synthetase</keyword>
<dbReference type="AlphaFoldDB" id="A0A238FDH5"/>
<evidence type="ECO:0000313" key="16">
    <source>
        <dbReference type="Proteomes" id="UP000198372"/>
    </source>
</evidence>
<evidence type="ECO:0000256" key="11">
    <source>
        <dbReference type="ARBA" id="ARBA00033155"/>
    </source>
</evidence>
<comment type="catalytic activity">
    <reaction evidence="12">
        <text>tRNA(Asp) + L-aspartate + ATP = L-aspartyl-tRNA(Asp) + AMP + diphosphate</text>
        <dbReference type="Rhea" id="RHEA:19649"/>
        <dbReference type="Rhea" id="RHEA-COMP:9660"/>
        <dbReference type="Rhea" id="RHEA-COMP:9678"/>
        <dbReference type="ChEBI" id="CHEBI:29991"/>
        <dbReference type="ChEBI" id="CHEBI:30616"/>
        <dbReference type="ChEBI" id="CHEBI:33019"/>
        <dbReference type="ChEBI" id="CHEBI:78442"/>
        <dbReference type="ChEBI" id="CHEBI:78516"/>
        <dbReference type="ChEBI" id="CHEBI:456215"/>
        <dbReference type="EC" id="6.1.1.12"/>
    </reaction>
</comment>
<dbReference type="FunFam" id="3.30.930.10:FF:000013">
    <property type="entry name" value="Aspartate--tRNA ligase, cytoplasmic"/>
    <property type="match status" value="1"/>
</dbReference>
<name>A0A238FDH5_9BASI</name>
<dbReference type="GO" id="GO:0003723">
    <property type="term" value="F:RNA binding"/>
    <property type="evidence" value="ECO:0007669"/>
    <property type="project" value="TreeGrafter"/>
</dbReference>
<comment type="subcellular location">
    <subcellularLocation>
        <location evidence="1">Cytoplasm</location>
    </subcellularLocation>
</comment>
<dbReference type="NCBIfam" id="TIGR00458">
    <property type="entry name" value="aspS_nondisc"/>
    <property type="match status" value="1"/>
</dbReference>
<evidence type="ECO:0000256" key="13">
    <source>
        <dbReference type="SAM" id="MobiDB-lite"/>
    </source>
</evidence>
<organism evidence="15 16">
    <name type="scientific">Microbotryum intermedium</name>
    <dbReference type="NCBI Taxonomy" id="269621"/>
    <lineage>
        <taxon>Eukaryota</taxon>
        <taxon>Fungi</taxon>
        <taxon>Dikarya</taxon>
        <taxon>Basidiomycota</taxon>
        <taxon>Pucciniomycotina</taxon>
        <taxon>Microbotryomycetes</taxon>
        <taxon>Microbotryales</taxon>
        <taxon>Microbotryaceae</taxon>
        <taxon>Microbotryum</taxon>
    </lineage>
</organism>
<dbReference type="PANTHER" id="PTHR43450:SF2">
    <property type="entry name" value="ASPARTATE--TRNA LIGASE"/>
    <property type="match status" value="1"/>
</dbReference>
<dbReference type="GO" id="GO:0004815">
    <property type="term" value="F:aspartate-tRNA ligase activity"/>
    <property type="evidence" value="ECO:0007669"/>
    <property type="project" value="UniProtKB-EC"/>
</dbReference>
<dbReference type="InterPro" id="IPR045864">
    <property type="entry name" value="aa-tRNA-synth_II/BPL/LPL"/>
</dbReference>
<dbReference type="GO" id="GO:0006422">
    <property type="term" value="P:aspartyl-tRNA aminoacylation"/>
    <property type="evidence" value="ECO:0007669"/>
    <property type="project" value="InterPro"/>
</dbReference>
<feature type="region of interest" description="Disordered" evidence="13">
    <location>
        <begin position="103"/>
        <end position="196"/>
    </location>
</feature>
<dbReference type="PANTHER" id="PTHR43450">
    <property type="entry name" value="ASPARTYL-TRNA SYNTHETASE"/>
    <property type="match status" value="1"/>
</dbReference>
<evidence type="ECO:0000256" key="12">
    <source>
        <dbReference type="ARBA" id="ARBA00047904"/>
    </source>
</evidence>
<keyword evidence="6" id="KW-0436">Ligase</keyword>
<keyword evidence="9" id="KW-0648">Protein biosynthesis</keyword>
<evidence type="ECO:0000256" key="7">
    <source>
        <dbReference type="ARBA" id="ARBA00022741"/>
    </source>
</evidence>
<evidence type="ECO:0000259" key="14">
    <source>
        <dbReference type="PROSITE" id="PS50862"/>
    </source>
</evidence>
<dbReference type="EC" id="6.1.1.12" evidence="3"/>
<dbReference type="CDD" id="cd04320">
    <property type="entry name" value="AspRS_cyto_N"/>
    <property type="match status" value="1"/>
</dbReference>
<evidence type="ECO:0000256" key="4">
    <source>
        <dbReference type="ARBA" id="ARBA00018853"/>
    </source>
</evidence>
<comment type="similarity">
    <text evidence="2">Belongs to the class-II aminoacyl-tRNA synthetase family. Type 2 subfamily.</text>
</comment>
<dbReference type="InterPro" id="IPR002312">
    <property type="entry name" value="Asp/Asn-tRNA-synth_IIb"/>
</dbReference>
<dbReference type="HAMAP" id="MF_02075">
    <property type="entry name" value="Asp_tRNA_synth_type2"/>
    <property type="match status" value="1"/>
</dbReference>
<dbReference type="OrthoDB" id="372395at2759"/>
<evidence type="ECO:0000313" key="15">
    <source>
        <dbReference type="EMBL" id="SCV70829.1"/>
    </source>
</evidence>
<dbReference type="InterPro" id="IPR004523">
    <property type="entry name" value="Asp-tRNA_synthase_2"/>
</dbReference>
<proteinExistence type="inferred from homology"/>
<dbReference type="Gene3D" id="3.30.930.10">
    <property type="entry name" value="Bira Bifunctional Protein, Domain 2"/>
    <property type="match status" value="1"/>
</dbReference>
<dbReference type="STRING" id="269621.A0A238FDH5"/>
<dbReference type="SUPFAM" id="SSF50249">
    <property type="entry name" value="Nucleic acid-binding proteins"/>
    <property type="match status" value="1"/>
</dbReference>
<dbReference type="GO" id="GO:0005524">
    <property type="term" value="F:ATP binding"/>
    <property type="evidence" value="ECO:0007669"/>
    <property type="project" value="UniProtKB-KW"/>
</dbReference>
<keyword evidence="5" id="KW-0963">Cytoplasm</keyword>
<dbReference type="Proteomes" id="UP000198372">
    <property type="component" value="Unassembled WGS sequence"/>
</dbReference>
<evidence type="ECO:0000256" key="10">
    <source>
        <dbReference type="ARBA" id="ARBA00023146"/>
    </source>
</evidence>